<evidence type="ECO:0000256" key="9">
    <source>
        <dbReference type="SAM" id="SignalP"/>
    </source>
</evidence>
<dbReference type="Gene3D" id="1.10.630.10">
    <property type="entry name" value="Cytochrome P450"/>
    <property type="match status" value="1"/>
</dbReference>
<dbReference type="RefSeq" id="XP_016591672.1">
    <property type="nucleotide sequence ID" value="XM_016733976.1"/>
</dbReference>
<evidence type="ECO:0000256" key="4">
    <source>
        <dbReference type="ARBA" id="ARBA00022723"/>
    </source>
</evidence>
<dbReference type="PROSITE" id="PS00086">
    <property type="entry name" value="CYTOCHROME_P450"/>
    <property type="match status" value="1"/>
</dbReference>
<evidence type="ECO:0000256" key="8">
    <source>
        <dbReference type="SAM" id="MobiDB-lite"/>
    </source>
</evidence>
<dbReference type="PANTHER" id="PTHR24305">
    <property type="entry name" value="CYTOCHROME P450"/>
    <property type="match status" value="1"/>
</dbReference>
<dbReference type="GO" id="GO:0020037">
    <property type="term" value="F:heme binding"/>
    <property type="evidence" value="ECO:0007669"/>
    <property type="project" value="InterPro"/>
</dbReference>
<keyword evidence="7 10" id="KW-0503">Monooxygenase</keyword>
<dbReference type="SUPFAM" id="SSF48264">
    <property type="entry name" value="Cytochrome P450"/>
    <property type="match status" value="1"/>
</dbReference>
<dbReference type="InterPro" id="IPR001128">
    <property type="entry name" value="Cyt_P450"/>
</dbReference>
<dbReference type="EMBL" id="AXCR01000004">
    <property type="protein sequence ID" value="KJR88996.1"/>
    <property type="molecule type" value="Genomic_DNA"/>
</dbReference>
<dbReference type="Pfam" id="PF00067">
    <property type="entry name" value="p450"/>
    <property type="match status" value="1"/>
</dbReference>
<feature type="signal peptide" evidence="9">
    <location>
        <begin position="1"/>
        <end position="17"/>
    </location>
</feature>
<dbReference type="PRINTS" id="PR00463">
    <property type="entry name" value="EP450I"/>
</dbReference>
<reference evidence="10 11" key="2">
    <citation type="journal article" date="2015" name="Eukaryot. Cell">
        <title>Asexual propagation of a virulent clone complex in a human and feline outbreak of sporotrichosis.</title>
        <authorList>
            <person name="Teixeira Mde M."/>
            <person name="Rodrigues A.M."/>
            <person name="Tsui C.K."/>
            <person name="de Almeida L.G."/>
            <person name="Van Diepeningen A.D."/>
            <person name="van den Ende B.G."/>
            <person name="Fernandes G.F."/>
            <person name="Kano R."/>
            <person name="Hamelin R.C."/>
            <person name="Lopes-Bezerra L.M."/>
            <person name="Vasconcelos A.T."/>
            <person name="de Hoog S."/>
            <person name="de Camargo Z.P."/>
            <person name="Felipe M.S."/>
        </authorList>
    </citation>
    <scope>NUCLEOTIDE SEQUENCE [LARGE SCALE GENOMIC DNA]</scope>
    <source>
        <strain evidence="10 11">1099-18</strain>
    </source>
</reference>
<feature type="region of interest" description="Disordered" evidence="8">
    <location>
        <begin position="287"/>
        <end position="311"/>
    </location>
</feature>
<dbReference type="AlphaFoldDB" id="A0A0F2MLE0"/>
<feature type="chain" id="PRO_5002455343" evidence="9">
    <location>
        <begin position="18"/>
        <end position="559"/>
    </location>
</feature>
<keyword evidence="9" id="KW-0732">Signal</keyword>
<evidence type="ECO:0000313" key="11">
    <source>
        <dbReference type="Proteomes" id="UP000033710"/>
    </source>
</evidence>
<dbReference type="Proteomes" id="UP000033710">
    <property type="component" value="Unassembled WGS sequence"/>
</dbReference>
<comment type="cofactor">
    <cofactor evidence="1 6">
        <name>heme</name>
        <dbReference type="ChEBI" id="CHEBI:30413"/>
    </cofactor>
</comment>
<dbReference type="GO" id="GO:0005506">
    <property type="term" value="F:iron ion binding"/>
    <property type="evidence" value="ECO:0007669"/>
    <property type="project" value="InterPro"/>
</dbReference>
<keyword evidence="3 6" id="KW-0349">Heme</keyword>
<evidence type="ECO:0000256" key="2">
    <source>
        <dbReference type="ARBA" id="ARBA00010617"/>
    </source>
</evidence>
<sequence length="559" mass="62306">MPTVLLLLLGLFIVVAASSMRRLVTGALASIPGPRFAALSRVWYAYQVRNGRLLQLAKTLHKKYGPAVRVAPNEVWFDSQEAFRVIYNPSHGFDKSDFYLSTVLFHPDMDWRKPSELNFPDTLDLLSERDMKRYRQQRRLIGPVYHETNVAKFGSAVDGVLDRAVADLRSLNGAEVDLKEWMHIVAVECLGAVVLGWSPKFLPAHSDFGSSSASYYNWRRKSVFGLFPGCVVAEFLCGGRGWVIRPFAAVWRLGYETRAGFRNFFTGLGQRVAARVRKAKRAAAEAAEKAEKAEKEGKVAGQSSPTPKPANRDLMADLIDLHRTKPDFNDTYLRRMAITNFGAGHETMCSALTAAVAMIGSHPDAFQTVADEVRALKGNNKTICSARDAMAKVPFTAASIKEAQRLHPAIGMSLSRVVPDGPPVELHGHVLPPGTIVGCSPPALHRNRQVFGQDADEFRPGRWLDAQRKEELDPLQRRLMERINLTWGGGARTCPGRYLAELIVYKAVVALVRNFDIEATMPAEEDIRYYFLAMLNGARARFHIRDAGTRRRKDSLNTV</sequence>
<evidence type="ECO:0000256" key="7">
    <source>
        <dbReference type="RuleBase" id="RU000461"/>
    </source>
</evidence>
<name>A0A0F2MLE0_SPOSC</name>
<evidence type="ECO:0000256" key="1">
    <source>
        <dbReference type="ARBA" id="ARBA00001971"/>
    </source>
</evidence>
<dbReference type="PRINTS" id="PR00385">
    <property type="entry name" value="P450"/>
</dbReference>
<dbReference type="InterPro" id="IPR036396">
    <property type="entry name" value="Cyt_P450_sf"/>
</dbReference>
<evidence type="ECO:0000256" key="3">
    <source>
        <dbReference type="ARBA" id="ARBA00022617"/>
    </source>
</evidence>
<dbReference type="OrthoDB" id="3934656at2759"/>
<comment type="caution">
    <text evidence="10">The sequence shown here is derived from an EMBL/GenBank/DDBJ whole genome shotgun (WGS) entry which is preliminary data.</text>
</comment>
<dbReference type="VEuPathDB" id="FungiDB:SPSK_07312"/>
<comment type="similarity">
    <text evidence="2 7">Belongs to the cytochrome P450 family.</text>
</comment>
<dbReference type="KEGG" id="ssck:SPSK_07312"/>
<reference evidence="10 11" key="1">
    <citation type="journal article" date="2014" name="BMC Genomics">
        <title>Comparative genomics of the major fungal agents of human and animal Sporotrichosis: Sporothrix schenckii and Sporothrix brasiliensis.</title>
        <authorList>
            <person name="Teixeira M.M."/>
            <person name="de Almeida L.G."/>
            <person name="Kubitschek-Barreira P."/>
            <person name="Alves F.L."/>
            <person name="Kioshima E.S."/>
            <person name="Abadio A.K."/>
            <person name="Fernandes L."/>
            <person name="Derengowski L.S."/>
            <person name="Ferreira K.S."/>
            <person name="Souza R.C."/>
            <person name="Ruiz J.C."/>
            <person name="de Andrade N.C."/>
            <person name="Paes H.C."/>
            <person name="Nicola A.M."/>
            <person name="Albuquerque P."/>
            <person name="Gerber A.L."/>
            <person name="Martins V.P."/>
            <person name="Peconick L.D."/>
            <person name="Neto A.V."/>
            <person name="Chaucanez C.B."/>
            <person name="Silva P.A."/>
            <person name="Cunha O.L."/>
            <person name="de Oliveira F.F."/>
            <person name="dos Santos T.C."/>
            <person name="Barros A.L."/>
            <person name="Soares M.A."/>
            <person name="de Oliveira L.M."/>
            <person name="Marini M.M."/>
            <person name="Villalobos-Duno H."/>
            <person name="Cunha M.M."/>
            <person name="de Hoog S."/>
            <person name="da Silveira J.F."/>
            <person name="Henrissat B."/>
            <person name="Nino-Vega G.A."/>
            <person name="Cisalpino P.S."/>
            <person name="Mora-Montes H.M."/>
            <person name="Almeida S.R."/>
            <person name="Stajich J.E."/>
            <person name="Lopes-Bezerra L.M."/>
            <person name="Vasconcelos A.T."/>
            <person name="Felipe M.S."/>
        </authorList>
    </citation>
    <scope>NUCLEOTIDE SEQUENCE [LARGE SCALE GENOMIC DNA]</scope>
    <source>
        <strain evidence="10 11">1099-18</strain>
    </source>
</reference>
<protein>
    <submittedName>
        <fullName evidence="10">Benzoate 4-monooxygenase cytochrome p450</fullName>
    </submittedName>
</protein>
<accession>A0A0F2MLE0</accession>
<dbReference type="InterPro" id="IPR002401">
    <property type="entry name" value="Cyt_P450_E_grp-I"/>
</dbReference>
<dbReference type="GO" id="GO:0004497">
    <property type="term" value="F:monooxygenase activity"/>
    <property type="evidence" value="ECO:0007669"/>
    <property type="project" value="UniProtKB-KW"/>
</dbReference>
<proteinExistence type="inferred from homology"/>
<evidence type="ECO:0000313" key="10">
    <source>
        <dbReference type="EMBL" id="KJR88996.1"/>
    </source>
</evidence>
<dbReference type="GO" id="GO:0016705">
    <property type="term" value="F:oxidoreductase activity, acting on paired donors, with incorporation or reduction of molecular oxygen"/>
    <property type="evidence" value="ECO:0007669"/>
    <property type="project" value="InterPro"/>
</dbReference>
<evidence type="ECO:0000256" key="5">
    <source>
        <dbReference type="ARBA" id="ARBA00023004"/>
    </source>
</evidence>
<dbReference type="PANTHER" id="PTHR24305:SF232">
    <property type="entry name" value="P450, PUTATIVE (EUROFUNG)-RELATED"/>
    <property type="match status" value="1"/>
</dbReference>
<dbReference type="GeneID" id="27669253"/>
<gene>
    <name evidence="10" type="ORF">SPSK_07312</name>
</gene>
<feature type="binding site" description="axial binding residue" evidence="6">
    <location>
        <position position="494"/>
    </location>
    <ligand>
        <name>heme</name>
        <dbReference type="ChEBI" id="CHEBI:30413"/>
    </ligand>
    <ligandPart>
        <name>Fe</name>
        <dbReference type="ChEBI" id="CHEBI:18248"/>
    </ligandPart>
</feature>
<feature type="compositionally biased region" description="Basic and acidic residues" evidence="8">
    <location>
        <begin position="287"/>
        <end position="298"/>
    </location>
</feature>
<organism evidence="10 11">
    <name type="scientific">Sporothrix schenckii 1099-18</name>
    <dbReference type="NCBI Taxonomy" id="1397361"/>
    <lineage>
        <taxon>Eukaryota</taxon>
        <taxon>Fungi</taxon>
        <taxon>Dikarya</taxon>
        <taxon>Ascomycota</taxon>
        <taxon>Pezizomycotina</taxon>
        <taxon>Sordariomycetes</taxon>
        <taxon>Sordariomycetidae</taxon>
        <taxon>Ophiostomatales</taxon>
        <taxon>Ophiostomataceae</taxon>
        <taxon>Sporothrix</taxon>
    </lineage>
</organism>
<keyword evidence="4 6" id="KW-0479">Metal-binding</keyword>
<keyword evidence="5 6" id="KW-0408">Iron</keyword>
<dbReference type="InterPro" id="IPR017972">
    <property type="entry name" value="Cyt_P450_CS"/>
</dbReference>
<evidence type="ECO:0000256" key="6">
    <source>
        <dbReference type="PIRSR" id="PIRSR602401-1"/>
    </source>
</evidence>
<dbReference type="InterPro" id="IPR050121">
    <property type="entry name" value="Cytochrome_P450_monoxygenase"/>
</dbReference>
<keyword evidence="7" id="KW-0560">Oxidoreductase</keyword>